<accession>A0AA38N4P4</accession>
<dbReference type="AlphaFoldDB" id="A0AA38N4P4"/>
<dbReference type="EMBL" id="JANVFO010000003">
    <property type="protein sequence ID" value="KAJ3737146.1"/>
    <property type="molecule type" value="Genomic_DNA"/>
</dbReference>
<name>A0AA38N4P4_9AGAR</name>
<reference evidence="1" key="1">
    <citation type="submission" date="2022-08" db="EMBL/GenBank/DDBJ databases">
        <authorList>
            <consortium name="DOE Joint Genome Institute"/>
            <person name="Min B."/>
            <person name="Sierra-Patev S."/>
            <person name="Naranjo-Ortiz M."/>
            <person name="Looney B."/>
            <person name="Konkel Z."/>
            <person name="Slot J.C."/>
            <person name="Sakamoto Y."/>
            <person name="Steenwyk J.L."/>
            <person name="Rokas A."/>
            <person name="Carro J."/>
            <person name="Camarero S."/>
            <person name="Ferreira P."/>
            <person name="Molpeceres G."/>
            <person name="Ruiz-duenas F.J."/>
            <person name="Serrano A."/>
            <person name="Henrissat B."/>
            <person name="Drula E."/>
            <person name="Hughes K.W."/>
            <person name="Mata J.L."/>
            <person name="Ishikawa N.K."/>
            <person name="Vargas-Isla R."/>
            <person name="Ushijima S."/>
            <person name="Smith C.A."/>
            <person name="Ahrendt S."/>
            <person name="Andreopoulos W."/>
            <person name="He G."/>
            <person name="LaButti K."/>
            <person name="Lipzen A."/>
            <person name="Ng V."/>
            <person name="Riley R."/>
            <person name="Sandor L."/>
            <person name="Barry K."/>
            <person name="Martinez A.T."/>
            <person name="Xiao Y."/>
            <person name="Gibbons J.G."/>
            <person name="Terashima K."/>
            <person name="Hibbett D.S."/>
            <person name="Grigoriev I.V."/>
        </authorList>
    </citation>
    <scope>NUCLEOTIDE SEQUENCE</scope>
    <source>
        <strain evidence="1">ET3784</strain>
    </source>
</reference>
<keyword evidence="2" id="KW-1185">Reference proteome</keyword>
<comment type="caution">
    <text evidence="1">The sequence shown here is derived from an EMBL/GenBank/DDBJ whole genome shotgun (WGS) entry which is preliminary data.</text>
</comment>
<organism evidence="1 2">
    <name type="scientific">Lentinula guzmanii</name>
    <dbReference type="NCBI Taxonomy" id="2804957"/>
    <lineage>
        <taxon>Eukaryota</taxon>
        <taxon>Fungi</taxon>
        <taxon>Dikarya</taxon>
        <taxon>Basidiomycota</taxon>
        <taxon>Agaricomycotina</taxon>
        <taxon>Agaricomycetes</taxon>
        <taxon>Agaricomycetidae</taxon>
        <taxon>Agaricales</taxon>
        <taxon>Marasmiineae</taxon>
        <taxon>Omphalotaceae</taxon>
        <taxon>Lentinula</taxon>
    </lineage>
</organism>
<gene>
    <name evidence="1" type="ORF">DFJ43DRAFT_405220</name>
</gene>
<evidence type="ECO:0000313" key="1">
    <source>
        <dbReference type="EMBL" id="KAJ3737146.1"/>
    </source>
</evidence>
<reference evidence="1" key="2">
    <citation type="journal article" date="2023" name="Proc. Natl. Acad. Sci. U.S.A.">
        <title>A global phylogenomic analysis of the shiitake genus Lentinula.</title>
        <authorList>
            <person name="Sierra-Patev S."/>
            <person name="Min B."/>
            <person name="Naranjo-Ortiz M."/>
            <person name="Looney B."/>
            <person name="Konkel Z."/>
            <person name="Slot J.C."/>
            <person name="Sakamoto Y."/>
            <person name="Steenwyk J.L."/>
            <person name="Rokas A."/>
            <person name="Carro J."/>
            <person name="Camarero S."/>
            <person name="Ferreira P."/>
            <person name="Molpeceres G."/>
            <person name="Ruiz-Duenas F.J."/>
            <person name="Serrano A."/>
            <person name="Henrissat B."/>
            <person name="Drula E."/>
            <person name="Hughes K.W."/>
            <person name="Mata J.L."/>
            <person name="Ishikawa N.K."/>
            <person name="Vargas-Isla R."/>
            <person name="Ushijima S."/>
            <person name="Smith C.A."/>
            <person name="Donoghue J."/>
            <person name="Ahrendt S."/>
            <person name="Andreopoulos W."/>
            <person name="He G."/>
            <person name="LaButti K."/>
            <person name="Lipzen A."/>
            <person name="Ng V."/>
            <person name="Riley R."/>
            <person name="Sandor L."/>
            <person name="Barry K."/>
            <person name="Martinez A.T."/>
            <person name="Xiao Y."/>
            <person name="Gibbons J.G."/>
            <person name="Terashima K."/>
            <person name="Grigoriev I.V."/>
            <person name="Hibbett D."/>
        </authorList>
    </citation>
    <scope>NUCLEOTIDE SEQUENCE</scope>
    <source>
        <strain evidence="1">ET3784</strain>
    </source>
</reference>
<proteinExistence type="predicted"/>
<protein>
    <submittedName>
        <fullName evidence="1">Uncharacterized protein</fullName>
    </submittedName>
</protein>
<dbReference type="Proteomes" id="UP001176059">
    <property type="component" value="Unassembled WGS sequence"/>
</dbReference>
<sequence length="153" mass="17111">MSVVSTRAKRQLEYSLSERISNKCCQYRNCIKLQVLRKVLLELPPYKHMPASTRPFDVLFELVNDLNVDVVLELMPLGGGRVSKNVLLGRGKSLSLVLDAGSTYRYTLMTTTRFSRVTIQAWNDIQCTSSSILSETGLGLPTGLTCKAMDIQH</sequence>
<evidence type="ECO:0000313" key="2">
    <source>
        <dbReference type="Proteomes" id="UP001176059"/>
    </source>
</evidence>